<dbReference type="Proteomes" id="UP001227268">
    <property type="component" value="Unassembled WGS sequence"/>
</dbReference>
<protein>
    <submittedName>
        <fullName evidence="1">Uncharacterized protein</fullName>
    </submittedName>
</protein>
<sequence>MPALLRSLIPSISVAPRRTLLSARTLQVSIEPSKCRQGLLSANALSSLVQNKALYQTLAEADPEVAKIIEDETWRQFSGLELIASEASLPVVVSPDHLLTMHPTLQNLTSLAVMEANGSMLTNKYSEGLPGARYYGGNEHIDILENLCRDRALKAFNLDPKVWGVNVQPYSGSTANFAAFTALINPQDRIMGLGLPDGGHLTHGYYTAKKKITASSIYFQSFPYRVTPGTGLIDYEQLTTNAGLYKPRLIVCGASAYPRDWDYQRLRKIADTNGSYLLSDMAHISGLVAAGEQNSPFEYCDVVTTTTHKTLRGPRAGLIFFRKDKESDMEQRVNQAVFPACQGGPHNNTIAGIAVALKQAADPAFKAYAKQVIANARTIAKVLSSHEYKLQTDGTDNHLVLWDLRPLGLTGSKIEKICDECHITVNKNAVSGDTSAQVPGGVRVGLAALTSRSMKESEMETVAAFLHRAVQIALTAQKEAGDKLLKNFVAAFSNKDNESAKLLEQLKKDVIEFSTQFPLPGVPDTVSWLSIYTTFEVLVDLSSSFQSSIKRPAGY</sequence>
<reference evidence="1" key="1">
    <citation type="submission" date="2023-04" db="EMBL/GenBank/DDBJ databases">
        <title>Draft Genome sequencing of Naganishia species isolated from polar environments using Oxford Nanopore Technology.</title>
        <authorList>
            <person name="Leo P."/>
            <person name="Venkateswaran K."/>
        </authorList>
    </citation>
    <scope>NUCLEOTIDE SEQUENCE</scope>
    <source>
        <strain evidence="1">MNA-CCFEE 5423</strain>
    </source>
</reference>
<organism evidence="1 2">
    <name type="scientific">Naganishia friedmannii</name>
    <dbReference type="NCBI Taxonomy" id="89922"/>
    <lineage>
        <taxon>Eukaryota</taxon>
        <taxon>Fungi</taxon>
        <taxon>Dikarya</taxon>
        <taxon>Basidiomycota</taxon>
        <taxon>Agaricomycotina</taxon>
        <taxon>Tremellomycetes</taxon>
        <taxon>Filobasidiales</taxon>
        <taxon>Filobasidiaceae</taxon>
        <taxon>Naganishia</taxon>
    </lineage>
</organism>
<gene>
    <name evidence="1" type="ORF">QFC21_003677</name>
</gene>
<comment type="caution">
    <text evidence="1">The sequence shown here is derived from an EMBL/GenBank/DDBJ whole genome shotgun (WGS) entry which is preliminary data.</text>
</comment>
<evidence type="ECO:0000313" key="2">
    <source>
        <dbReference type="Proteomes" id="UP001227268"/>
    </source>
</evidence>
<dbReference type="EMBL" id="JASBWT010000011">
    <property type="protein sequence ID" value="KAJ9100633.1"/>
    <property type="molecule type" value="Genomic_DNA"/>
</dbReference>
<evidence type="ECO:0000313" key="1">
    <source>
        <dbReference type="EMBL" id="KAJ9100633.1"/>
    </source>
</evidence>
<accession>A0ACC2VN97</accession>
<keyword evidence="2" id="KW-1185">Reference proteome</keyword>
<name>A0ACC2VN97_9TREE</name>
<proteinExistence type="predicted"/>